<dbReference type="GO" id="GO:0030422">
    <property type="term" value="P:siRNA processing"/>
    <property type="evidence" value="ECO:0007669"/>
    <property type="project" value="TreeGrafter"/>
</dbReference>
<feature type="region of interest" description="Disordered" evidence="2">
    <location>
        <begin position="1381"/>
        <end position="1434"/>
    </location>
</feature>
<keyword evidence="1" id="KW-0808">Transferase</keyword>
<feature type="domain" description="RDRP core" evidence="3">
    <location>
        <begin position="577"/>
        <end position="1154"/>
    </location>
</feature>
<dbReference type="Proteomes" id="UP000800097">
    <property type="component" value="Unassembled WGS sequence"/>
</dbReference>
<name>A0A6A6JBM6_WESOR</name>
<dbReference type="EC" id="2.7.7.48" evidence="1"/>
<reference evidence="4" key="1">
    <citation type="journal article" date="2020" name="Stud. Mycol.">
        <title>101 Dothideomycetes genomes: a test case for predicting lifestyles and emergence of pathogens.</title>
        <authorList>
            <person name="Haridas S."/>
            <person name="Albert R."/>
            <person name="Binder M."/>
            <person name="Bloem J."/>
            <person name="Labutti K."/>
            <person name="Salamov A."/>
            <person name="Andreopoulos B."/>
            <person name="Baker S."/>
            <person name="Barry K."/>
            <person name="Bills G."/>
            <person name="Bluhm B."/>
            <person name="Cannon C."/>
            <person name="Castanera R."/>
            <person name="Culley D."/>
            <person name="Daum C."/>
            <person name="Ezra D."/>
            <person name="Gonzalez J."/>
            <person name="Henrissat B."/>
            <person name="Kuo A."/>
            <person name="Liang C."/>
            <person name="Lipzen A."/>
            <person name="Lutzoni F."/>
            <person name="Magnuson J."/>
            <person name="Mondo S."/>
            <person name="Nolan M."/>
            <person name="Ohm R."/>
            <person name="Pangilinan J."/>
            <person name="Park H.-J."/>
            <person name="Ramirez L."/>
            <person name="Alfaro M."/>
            <person name="Sun H."/>
            <person name="Tritt A."/>
            <person name="Yoshinaga Y."/>
            <person name="Zwiers L.-H."/>
            <person name="Turgeon B."/>
            <person name="Goodwin S."/>
            <person name="Spatafora J."/>
            <person name="Crous P."/>
            <person name="Grigoriev I."/>
        </authorList>
    </citation>
    <scope>NUCLEOTIDE SEQUENCE</scope>
    <source>
        <strain evidence="4">CBS 379.55</strain>
    </source>
</reference>
<feature type="region of interest" description="Disordered" evidence="2">
    <location>
        <begin position="1"/>
        <end position="150"/>
    </location>
</feature>
<dbReference type="InterPro" id="IPR057596">
    <property type="entry name" value="RDRP_core"/>
</dbReference>
<accession>A0A6A6JBM6</accession>
<keyword evidence="5" id="KW-1185">Reference proteome</keyword>
<sequence length="1446" mass="162875">MAPHPSPPSTPHLSSPLRKTPSPLPSAHTVYNHSTPSSGYSQAQDSPNAEMQHRTAQRPNGYRGQGRGRGQDRQHQSPRRRESAPWGRQASRSTGSSGSSETQYPLLRTPNSPSLPRTPPPKATSAGHHLGSPTPLGHTGDSPRASPANHPIARLSKQHWAMEQELKIKISGLPKGFWTAEVHEWLASRGNIVRIEMIPGSADCGAWVVFQPPPASFNSWFNKHKLRTTDATLIPRMEVYPSQLRTLQSPVDSSKYYHELNILYGNAVDFGVSLADTKMMKQHTVRSKKQIQLSLDLGRKRLTMTFPLTIDEVKHKYKLEMPLPQIQHIYRDDDALIIPFNTPPRAFRFAYGDEELAATFSPSERTWWDTNAWYRQTDVLDGGMELRVEKWPVMNLKDAPIIDIGRWTTYRVSFDPQALRGPKFHDLLGALSDYGVSVHTGSTYTIQDKSAAPMWEILQDELSTTHPHLIISSSEQEPKPQSTFDDLFTSQIYLSFPVRYQLEACLSNGFLKEHTITREFLERLTETPSALFILEKIMDRQMTCYNPMDIFQVRVKANSRLAKTIPSYCFLARSVNITPTMMYVATPAVETSNRIIRKYVADADRFIRVKFSDEKNEGPLSNQGKLTEATFDKVTRTLRQGIVVAGRYYEFLAFGNSQFREYGAYFYAPTASRSADDIRRELGTFDHIKTVAKFGARLGQCFSTTRAIQNVPIQIVQIPDIERNGFNFTDGVGKLSLFLAQMAAQELGIQNAFEDPPSLYQFRLGGCKGVLALDPNIQGGVVHIRPSQYKFTAPVRGLEVIRASAFATAYFNRQLIIVLSTLGVPDSAFIKRQQEWMRDLQQVTENEAMALEKLQRNVDVNQTSLEMAVMILDGFMRVKEPFLMSLLHLWRAYNIKTLKEKARIFIEKGAFVLGCVDETATLRGHFDEPQSRPNATRDEKLSTLPEIFLQVSDTKQRGHYKVIEGICILARNPSLHAGDIRIVRAVNVPALHHLKNVVVLPQTGDRDLSNMCSGGDLDGDDYLVMWDPEFIPECINEQPMDFTPPKPEEMARGITVKDLTDFFVTYMKNNSLGQIAHAHLAQADFRSEGVRDEVCLELARLHSQAVDYPKSGIPAVMDKELRPRRWPHFMEKKHLGPHQEYRSTKVLGQLYDQVELVDFKPQYQVNFDERILKAFDLPDGVLSAAGDIKAEYDAAILRQMAKHGIRTEFEVWSIFVLSHNQETRDYKFAEELGQNMEVIKNHFRDACRKAASEIATMLPLPGGELLRFLAAMYTVTAREMVKALKECGETKLVGGKQVPLRKMEPGSMPLMSFPWLFTRELGAIATGSMSQPTLVPQPIVRKAKRPARPLIDIDSATAIIETRLGVTHFGDLLELDFEDSKMNQQQGGGETEGKDEKQGDHETSDRTLTGSDEYCGSEDGEDGSEQKEVKLEMGGGSVLDKLANLL</sequence>
<feature type="compositionally biased region" description="Polar residues" evidence="2">
    <location>
        <begin position="29"/>
        <end position="49"/>
    </location>
</feature>
<feature type="compositionally biased region" description="Low complexity" evidence="2">
    <location>
        <begin position="91"/>
        <end position="100"/>
    </location>
</feature>
<feature type="compositionally biased region" description="Basic and acidic residues" evidence="2">
    <location>
        <begin position="1391"/>
        <end position="1405"/>
    </location>
</feature>
<evidence type="ECO:0000313" key="5">
    <source>
        <dbReference type="Proteomes" id="UP000800097"/>
    </source>
</evidence>
<dbReference type="GO" id="GO:0003723">
    <property type="term" value="F:RNA binding"/>
    <property type="evidence" value="ECO:0007669"/>
    <property type="project" value="UniProtKB-KW"/>
</dbReference>
<feature type="compositionally biased region" description="Pro residues" evidence="2">
    <location>
        <begin position="1"/>
        <end position="10"/>
    </location>
</feature>
<dbReference type="PANTHER" id="PTHR23079:SF55">
    <property type="entry name" value="RNA-DIRECTED RNA POLYMERASE"/>
    <property type="match status" value="1"/>
</dbReference>
<protein>
    <recommendedName>
        <fullName evidence="1">RNA-dependent RNA polymerase</fullName>
        <ecNumber evidence="1">2.7.7.48</ecNumber>
    </recommendedName>
</protein>
<evidence type="ECO:0000259" key="3">
    <source>
        <dbReference type="Pfam" id="PF05183"/>
    </source>
</evidence>
<dbReference type="Pfam" id="PF05183">
    <property type="entry name" value="RdRP"/>
    <property type="match status" value="1"/>
</dbReference>
<evidence type="ECO:0000256" key="2">
    <source>
        <dbReference type="SAM" id="MobiDB-lite"/>
    </source>
</evidence>
<evidence type="ECO:0000256" key="1">
    <source>
        <dbReference type="RuleBase" id="RU363098"/>
    </source>
</evidence>
<dbReference type="EMBL" id="ML986508">
    <property type="protein sequence ID" value="KAF2273695.1"/>
    <property type="molecule type" value="Genomic_DNA"/>
</dbReference>
<dbReference type="InterPro" id="IPR007855">
    <property type="entry name" value="RDRP"/>
</dbReference>
<feature type="compositionally biased region" description="Basic and acidic residues" evidence="2">
    <location>
        <begin position="69"/>
        <end position="83"/>
    </location>
</feature>
<keyword evidence="1" id="KW-0548">Nucleotidyltransferase</keyword>
<keyword evidence="1" id="KW-0696">RNA-directed RNA polymerase</keyword>
<dbReference type="PANTHER" id="PTHR23079">
    <property type="entry name" value="RNA-DEPENDENT RNA POLYMERASE"/>
    <property type="match status" value="1"/>
</dbReference>
<dbReference type="OrthoDB" id="6513042at2759"/>
<dbReference type="GO" id="GO:0031380">
    <property type="term" value="C:nuclear RNA-directed RNA polymerase complex"/>
    <property type="evidence" value="ECO:0007669"/>
    <property type="project" value="TreeGrafter"/>
</dbReference>
<dbReference type="GeneID" id="54555633"/>
<keyword evidence="1" id="KW-0694">RNA-binding</keyword>
<dbReference type="RefSeq" id="XP_033651234.1">
    <property type="nucleotide sequence ID" value="XM_033802458.1"/>
</dbReference>
<organism evidence="4 5">
    <name type="scientific">Westerdykella ornata</name>
    <dbReference type="NCBI Taxonomy" id="318751"/>
    <lineage>
        <taxon>Eukaryota</taxon>
        <taxon>Fungi</taxon>
        <taxon>Dikarya</taxon>
        <taxon>Ascomycota</taxon>
        <taxon>Pezizomycotina</taxon>
        <taxon>Dothideomycetes</taxon>
        <taxon>Pleosporomycetidae</taxon>
        <taxon>Pleosporales</taxon>
        <taxon>Sporormiaceae</taxon>
        <taxon>Westerdykella</taxon>
    </lineage>
</organism>
<proteinExistence type="inferred from homology"/>
<comment type="similarity">
    <text evidence="1">Belongs to the RdRP family.</text>
</comment>
<evidence type="ECO:0000313" key="4">
    <source>
        <dbReference type="EMBL" id="KAF2273695.1"/>
    </source>
</evidence>
<dbReference type="GO" id="GO:0003968">
    <property type="term" value="F:RNA-directed RNA polymerase activity"/>
    <property type="evidence" value="ECO:0007669"/>
    <property type="project" value="UniProtKB-KW"/>
</dbReference>
<comment type="catalytic activity">
    <reaction evidence="1">
        <text>RNA(n) + a ribonucleoside 5'-triphosphate = RNA(n+1) + diphosphate</text>
        <dbReference type="Rhea" id="RHEA:21248"/>
        <dbReference type="Rhea" id="RHEA-COMP:14527"/>
        <dbReference type="Rhea" id="RHEA-COMP:17342"/>
        <dbReference type="ChEBI" id="CHEBI:33019"/>
        <dbReference type="ChEBI" id="CHEBI:61557"/>
        <dbReference type="ChEBI" id="CHEBI:140395"/>
        <dbReference type="EC" id="2.7.7.48"/>
    </reaction>
</comment>
<gene>
    <name evidence="4" type="ORF">EI97DRAFT_495865</name>
</gene>